<proteinExistence type="inferred from homology"/>
<dbReference type="PANTHER" id="PTHR13479:SF40">
    <property type="entry name" value="SMALL RIBOSOMAL SUBUNIT PROTEIN BS18M"/>
    <property type="match status" value="1"/>
</dbReference>
<feature type="region of interest" description="Disordered" evidence="8">
    <location>
        <begin position="34"/>
        <end position="406"/>
    </location>
</feature>
<evidence type="ECO:0000256" key="3">
    <source>
        <dbReference type="ARBA" id="ARBA00022884"/>
    </source>
</evidence>
<keyword evidence="3" id="KW-0694">RNA-binding</keyword>
<evidence type="ECO:0000256" key="5">
    <source>
        <dbReference type="ARBA" id="ARBA00023274"/>
    </source>
</evidence>
<dbReference type="GO" id="GO:0070181">
    <property type="term" value="F:small ribosomal subunit rRNA binding"/>
    <property type="evidence" value="ECO:0007669"/>
    <property type="project" value="TreeGrafter"/>
</dbReference>
<keyword evidence="5 7" id="KW-0687">Ribonucleoprotein</keyword>
<evidence type="ECO:0000313" key="10">
    <source>
        <dbReference type="Proteomes" id="UP001485043"/>
    </source>
</evidence>
<evidence type="ECO:0000256" key="7">
    <source>
        <dbReference type="RuleBase" id="RU003910"/>
    </source>
</evidence>
<evidence type="ECO:0000256" key="8">
    <source>
        <dbReference type="SAM" id="MobiDB-lite"/>
    </source>
</evidence>
<keyword evidence="4 7" id="KW-0689">Ribosomal protein</keyword>
<feature type="compositionally biased region" description="Polar residues" evidence="8">
    <location>
        <begin position="391"/>
        <end position="405"/>
    </location>
</feature>
<protein>
    <recommendedName>
        <fullName evidence="6">Small ribosomal subunit protein bS18c</fullName>
    </recommendedName>
</protein>
<dbReference type="GO" id="GO:0005763">
    <property type="term" value="C:mitochondrial small ribosomal subunit"/>
    <property type="evidence" value="ECO:0007669"/>
    <property type="project" value="TreeGrafter"/>
</dbReference>
<reference evidence="9 10" key="1">
    <citation type="journal article" date="2024" name="Nat. Commun.">
        <title>Phylogenomics reveals the evolutionary origins of lichenization in chlorophyte algae.</title>
        <authorList>
            <person name="Puginier C."/>
            <person name="Libourel C."/>
            <person name="Otte J."/>
            <person name="Skaloud P."/>
            <person name="Haon M."/>
            <person name="Grisel S."/>
            <person name="Petersen M."/>
            <person name="Berrin J.G."/>
            <person name="Delaux P.M."/>
            <person name="Dal Grande F."/>
            <person name="Keller J."/>
        </authorList>
    </citation>
    <scope>NUCLEOTIDE SEQUENCE [LARGE SCALE GENOMIC DNA]</scope>
    <source>
        <strain evidence="9 10">SAG 2523</strain>
    </source>
</reference>
<evidence type="ECO:0000256" key="2">
    <source>
        <dbReference type="ARBA" id="ARBA00011458"/>
    </source>
</evidence>
<dbReference type="Proteomes" id="UP001485043">
    <property type="component" value="Unassembled WGS sequence"/>
</dbReference>
<dbReference type="NCBIfam" id="TIGR00165">
    <property type="entry name" value="S18"/>
    <property type="match status" value="1"/>
</dbReference>
<name>A0AAW1T5D2_9CHLO</name>
<dbReference type="SUPFAM" id="SSF46911">
    <property type="entry name" value="Ribosomal protein S18"/>
    <property type="match status" value="1"/>
</dbReference>
<dbReference type="InterPro" id="IPR036870">
    <property type="entry name" value="Ribosomal_bS18_sf"/>
</dbReference>
<feature type="compositionally biased region" description="Low complexity" evidence="8">
    <location>
        <begin position="45"/>
        <end position="58"/>
    </location>
</feature>
<feature type="compositionally biased region" description="Basic and acidic residues" evidence="8">
    <location>
        <begin position="187"/>
        <end position="196"/>
    </location>
</feature>
<feature type="region of interest" description="Disordered" evidence="8">
    <location>
        <begin position="419"/>
        <end position="500"/>
    </location>
</feature>
<comment type="caution">
    <text evidence="9">The sequence shown here is derived from an EMBL/GenBank/DDBJ whole genome shotgun (WGS) entry which is preliminary data.</text>
</comment>
<evidence type="ECO:0000256" key="6">
    <source>
        <dbReference type="ARBA" id="ARBA00035266"/>
    </source>
</evidence>
<dbReference type="GO" id="GO:0006412">
    <property type="term" value="P:translation"/>
    <property type="evidence" value="ECO:0007669"/>
    <property type="project" value="InterPro"/>
</dbReference>
<feature type="compositionally biased region" description="Polar residues" evidence="8">
    <location>
        <begin position="74"/>
        <end position="84"/>
    </location>
</feature>
<dbReference type="Gene3D" id="4.10.640.10">
    <property type="entry name" value="Ribosomal protein S18"/>
    <property type="match status" value="1"/>
</dbReference>
<dbReference type="PANTHER" id="PTHR13479">
    <property type="entry name" value="30S RIBOSOMAL PROTEIN S18"/>
    <property type="match status" value="1"/>
</dbReference>
<feature type="compositionally biased region" description="Low complexity" evidence="8">
    <location>
        <begin position="434"/>
        <end position="461"/>
    </location>
</feature>
<accession>A0AAW1T5D2</accession>
<feature type="compositionally biased region" description="Low complexity" evidence="8">
    <location>
        <begin position="85"/>
        <end position="106"/>
    </location>
</feature>
<dbReference type="EMBL" id="JALJOV010000358">
    <property type="protein sequence ID" value="KAK9864413.1"/>
    <property type="molecule type" value="Genomic_DNA"/>
</dbReference>
<dbReference type="PRINTS" id="PR00974">
    <property type="entry name" value="RIBOSOMALS18"/>
</dbReference>
<dbReference type="Pfam" id="PF01084">
    <property type="entry name" value="Ribosomal_S18"/>
    <property type="match status" value="1"/>
</dbReference>
<evidence type="ECO:0000256" key="1">
    <source>
        <dbReference type="ARBA" id="ARBA00005589"/>
    </source>
</evidence>
<comment type="subunit">
    <text evidence="2">Part of the 30S ribosomal subunit.</text>
</comment>
<evidence type="ECO:0000256" key="4">
    <source>
        <dbReference type="ARBA" id="ARBA00022980"/>
    </source>
</evidence>
<feature type="compositionally biased region" description="Basic and acidic residues" evidence="8">
    <location>
        <begin position="131"/>
        <end position="145"/>
    </location>
</feature>
<dbReference type="AlphaFoldDB" id="A0AAW1T5D2"/>
<comment type="similarity">
    <text evidence="1 7">Belongs to the bacterial ribosomal protein bS18 family.</text>
</comment>
<keyword evidence="10" id="KW-1185">Reference proteome</keyword>
<sequence>MSGLRLLGRSLSKQAEHCLKTTGVRSQSCILQSSRGFASKDGDAEAGPAQTAGTGAAQKTRKNWRALADEQLRTPVSEQAQQVDSAAAQGQASETEASSQQQTWSAVQHQNAPPAGATEFPAASGSGMGPGHDDPFMQEEKRSRQSEASAPAPSTDVSMPDAGNDGGLRASEGGESGTRASSYTDDPFMRSERESRGLGNTLDGSSQRAPETPKKPGGPQGTSKFPRKTVGGQLRDVDYDDPFMRSERASRLVPGRPGGPEAVEEPLPEEPPRGPSTDTPAASQQQASSQAGLLQQSMEDTQQDLRVGPRKAGAQASKLQNQVHQAESARGQLGAASGKTPEEVNVPRLEKKATKAQRKAKQAQEKAQEESEQIGERIGQVEAAPVGPIQATGQQDAAAGVQSSQELDDADLAASNALQAAADAEAAADREALEMAAAASEQQQQPQPQRQPSQPSLSPSQKVHRKAMTEMIGTGQGPDPMTGFAELGRREGGQDAAPVHPLDASGRPLAIQSMTFDQRQALMRASPRIHPRLLYMPGMTYSPQDLVEVEGGSSSMFEVPRQNQRSQDVRVTPIPGPEAARAADFRNTALLDAYLSESGKLHPRRRTHLSAKDQRSLVRKVKLARQLALLPTTSNLASLNADRPSA</sequence>
<evidence type="ECO:0000313" key="9">
    <source>
        <dbReference type="EMBL" id="KAK9864413.1"/>
    </source>
</evidence>
<dbReference type="InterPro" id="IPR001648">
    <property type="entry name" value="Ribosomal_bS18"/>
</dbReference>
<dbReference type="GO" id="GO:0003735">
    <property type="term" value="F:structural constituent of ribosome"/>
    <property type="evidence" value="ECO:0007669"/>
    <property type="project" value="InterPro"/>
</dbReference>
<gene>
    <name evidence="9" type="ORF">WJX84_010166</name>
</gene>
<organism evidence="9 10">
    <name type="scientific">Apatococcus fuscideae</name>
    <dbReference type="NCBI Taxonomy" id="2026836"/>
    <lineage>
        <taxon>Eukaryota</taxon>
        <taxon>Viridiplantae</taxon>
        <taxon>Chlorophyta</taxon>
        <taxon>core chlorophytes</taxon>
        <taxon>Trebouxiophyceae</taxon>
        <taxon>Chlorellales</taxon>
        <taxon>Chlorellaceae</taxon>
        <taxon>Apatococcus</taxon>
    </lineage>
</organism>
<feature type="compositionally biased region" description="Low complexity" evidence="8">
    <location>
        <begin position="281"/>
        <end position="297"/>
    </location>
</feature>